<dbReference type="AlphaFoldDB" id="A0A1R2AQD5"/>
<evidence type="ECO:0000256" key="1">
    <source>
        <dbReference type="SAM" id="MobiDB-lite"/>
    </source>
</evidence>
<keyword evidence="3" id="KW-1185">Reference proteome</keyword>
<dbReference type="Proteomes" id="UP000187209">
    <property type="component" value="Unassembled WGS sequence"/>
</dbReference>
<comment type="caution">
    <text evidence="2">The sequence shown here is derived from an EMBL/GenBank/DDBJ whole genome shotgun (WGS) entry which is preliminary data.</text>
</comment>
<evidence type="ECO:0000313" key="3">
    <source>
        <dbReference type="Proteomes" id="UP000187209"/>
    </source>
</evidence>
<proteinExistence type="predicted"/>
<gene>
    <name evidence="2" type="ORF">SteCoe_36313</name>
</gene>
<name>A0A1R2AQD5_9CILI</name>
<reference evidence="2 3" key="1">
    <citation type="submission" date="2016-11" db="EMBL/GenBank/DDBJ databases">
        <title>The macronuclear genome of Stentor coeruleus: a giant cell with tiny introns.</title>
        <authorList>
            <person name="Slabodnick M."/>
            <person name="Ruby J.G."/>
            <person name="Reiff S.B."/>
            <person name="Swart E.C."/>
            <person name="Gosai S."/>
            <person name="Prabakaran S."/>
            <person name="Witkowska E."/>
            <person name="Larue G.E."/>
            <person name="Fisher S."/>
            <person name="Freeman R.M."/>
            <person name="Gunawardena J."/>
            <person name="Chu W."/>
            <person name="Stover N.A."/>
            <person name="Gregory B.D."/>
            <person name="Nowacki M."/>
            <person name="Derisi J."/>
            <person name="Roy S.W."/>
            <person name="Marshall W.F."/>
            <person name="Sood P."/>
        </authorList>
    </citation>
    <scope>NUCLEOTIDE SEQUENCE [LARGE SCALE GENOMIC DNA]</scope>
    <source>
        <strain evidence="2">WM001</strain>
    </source>
</reference>
<dbReference type="EMBL" id="MPUH01001644">
    <property type="protein sequence ID" value="OMJ66748.1"/>
    <property type="molecule type" value="Genomic_DNA"/>
</dbReference>
<protein>
    <submittedName>
        <fullName evidence="2">Uncharacterized protein</fullName>
    </submittedName>
</protein>
<sequence length="184" mass="21144">MEVNPIISSSNRNSKSTSPNSFQYVYARNMPYTKHPRKFVGIKKSLTNTSEKSNMVHMKMMGNSYEKISKENTTSADMMKKQLDIIFQALPKIPKKPAMSPKNKEKGLDASNENFKSEEIHRIYQMSFSKRSKSSFSTKKSALPKIKKADAELTEIQKYMNNFYEKSKVLLGQLEERVLGKNNN</sequence>
<feature type="region of interest" description="Disordered" evidence="1">
    <location>
        <begin position="1"/>
        <end position="20"/>
    </location>
</feature>
<evidence type="ECO:0000313" key="2">
    <source>
        <dbReference type="EMBL" id="OMJ66748.1"/>
    </source>
</evidence>
<accession>A0A1R2AQD5</accession>
<organism evidence="2 3">
    <name type="scientific">Stentor coeruleus</name>
    <dbReference type="NCBI Taxonomy" id="5963"/>
    <lineage>
        <taxon>Eukaryota</taxon>
        <taxon>Sar</taxon>
        <taxon>Alveolata</taxon>
        <taxon>Ciliophora</taxon>
        <taxon>Postciliodesmatophora</taxon>
        <taxon>Heterotrichea</taxon>
        <taxon>Heterotrichida</taxon>
        <taxon>Stentoridae</taxon>
        <taxon>Stentor</taxon>
    </lineage>
</organism>